<reference evidence="1" key="1">
    <citation type="submission" date="2017-04" db="EMBL/GenBank/DDBJ databases">
        <title>Genome deletions in a multicellular cyanobacterial endosymbiont for morphological adaptation in marine diatoms.</title>
        <authorList>
            <person name="Wang Y."/>
            <person name="Gao H."/>
            <person name="Li R."/>
            <person name="Xu X."/>
        </authorList>
    </citation>
    <scope>NUCLEOTIDE SEQUENCE</scope>
    <source>
        <strain evidence="1">FACHB 800</strain>
    </source>
</reference>
<dbReference type="EMBL" id="CP021056">
    <property type="protein sequence ID" value="QXE23473.1"/>
    <property type="molecule type" value="Genomic_DNA"/>
</dbReference>
<protein>
    <submittedName>
        <fullName evidence="1">Uncharacterized protein</fullName>
    </submittedName>
</protein>
<accession>A0A975Y4S1</accession>
<name>A0A975Y4S1_9NOST</name>
<dbReference type="Proteomes" id="UP000683511">
    <property type="component" value="Chromosome"/>
</dbReference>
<sequence length="125" mass="14601">MKTLVKLTHESVINEIETVLHTYPYQPYQQAFALPDLRQELIHFVLNQIPYFDNFIAEGNSTINKVEKSSIFSHKLSRNPLEQKLHLQQLIHQGIFAIFQQKSGWISHCLRETVEPACEPSHWFG</sequence>
<keyword evidence="2" id="KW-1185">Reference proteome</keyword>
<organism evidence="1 2">
    <name type="scientific">Richelia sinica FACHB-800</name>
    <dbReference type="NCBI Taxonomy" id="1357546"/>
    <lineage>
        <taxon>Bacteria</taxon>
        <taxon>Bacillati</taxon>
        <taxon>Cyanobacteriota</taxon>
        <taxon>Cyanophyceae</taxon>
        <taxon>Nostocales</taxon>
        <taxon>Nostocaceae</taxon>
        <taxon>Richelia</taxon>
    </lineage>
</organism>
<evidence type="ECO:0000313" key="1">
    <source>
        <dbReference type="EMBL" id="QXE23473.1"/>
    </source>
</evidence>
<evidence type="ECO:0000313" key="2">
    <source>
        <dbReference type="Proteomes" id="UP000683511"/>
    </source>
</evidence>
<dbReference type="KEGG" id="rsin:B6N60_02163"/>
<dbReference type="RefSeq" id="WP_190608946.1">
    <property type="nucleotide sequence ID" value="NZ_CP021056.1"/>
</dbReference>
<proteinExistence type="predicted"/>
<dbReference type="AlphaFoldDB" id="A0A975Y4S1"/>
<gene>
    <name evidence="1" type="ORF">B6N60_02163</name>
</gene>